<accession>X1IAZ7</accession>
<dbReference type="Gene3D" id="3.40.50.10420">
    <property type="entry name" value="NagB/RpiA/CoA transferase-like"/>
    <property type="match status" value="1"/>
</dbReference>
<proteinExistence type="predicted"/>
<evidence type="ECO:0000313" key="2">
    <source>
        <dbReference type="EMBL" id="GAH63279.1"/>
    </source>
</evidence>
<name>X1IAZ7_9ZZZZ</name>
<dbReference type="PANTHER" id="PTHR43682:SF1">
    <property type="entry name" value="LACTATE UTILIZATION PROTEIN C"/>
    <property type="match status" value="1"/>
</dbReference>
<reference evidence="2" key="1">
    <citation type="journal article" date="2014" name="Front. Microbiol.">
        <title>High frequency of phylogenetically diverse reductive dehalogenase-homologous genes in deep subseafloor sedimentary metagenomes.</title>
        <authorList>
            <person name="Kawai M."/>
            <person name="Futagami T."/>
            <person name="Toyoda A."/>
            <person name="Takaki Y."/>
            <person name="Nishi S."/>
            <person name="Hori S."/>
            <person name="Arai W."/>
            <person name="Tsubouchi T."/>
            <person name="Morono Y."/>
            <person name="Uchiyama I."/>
            <person name="Ito T."/>
            <person name="Fujiyama A."/>
            <person name="Inagaki F."/>
            <person name="Takami H."/>
        </authorList>
    </citation>
    <scope>NUCLEOTIDE SEQUENCE</scope>
    <source>
        <strain evidence="2">Expedition CK06-06</strain>
    </source>
</reference>
<dbReference type="PANTHER" id="PTHR43682">
    <property type="entry name" value="LACTATE UTILIZATION PROTEIN C"/>
    <property type="match status" value="1"/>
</dbReference>
<sequence>ITDAFAGVARTGSVCVAMTENLGGAVSLFPRSHVAVLEARNIVARPGDVFTAGQLENKGMERNFVFITGPSVTADMGELVRGVHGPDHLHIIILEG</sequence>
<dbReference type="InterPro" id="IPR003741">
    <property type="entry name" value="LUD_dom"/>
</dbReference>
<dbReference type="InterPro" id="IPR024185">
    <property type="entry name" value="FTHF_cligase-like_sf"/>
</dbReference>
<comment type="caution">
    <text evidence="2">The sequence shown here is derived from an EMBL/GenBank/DDBJ whole genome shotgun (WGS) entry which is preliminary data.</text>
</comment>
<organism evidence="2">
    <name type="scientific">marine sediment metagenome</name>
    <dbReference type="NCBI Taxonomy" id="412755"/>
    <lineage>
        <taxon>unclassified sequences</taxon>
        <taxon>metagenomes</taxon>
        <taxon>ecological metagenomes</taxon>
    </lineage>
</organism>
<protein>
    <recommendedName>
        <fullName evidence="1">LUD domain-containing protein</fullName>
    </recommendedName>
</protein>
<gene>
    <name evidence="2" type="ORF">S03H2_46350</name>
</gene>
<dbReference type="SUPFAM" id="SSF100950">
    <property type="entry name" value="NagB/RpiA/CoA transferase-like"/>
    <property type="match status" value="1"/>
</dbReference>
<feature type="domain" description="LUD" evidence="1">
    <location>
        <begin position="1"/>
        <end position="94"/>
    </location>
</feature>
<dbReference type="Pfam" id="PF02589">
    <property type="entry name" value="LUD_dom"/>
    <property type="match status" value="1"/>
</dbReference>
<dbReference type="EMBL" id="BARU01029093">
    <property type="protein sequence ID" value="GAH63279.1"/>
    <property type="molecule type" value="Genomic_DNA"/>
</dbReference>
<feature type="non-terminal residue" evidence="2">
    <location>
        <position position="1"/>
    </location>
</feature>
<dbReference type="InterPro" id="IPR037171">
    <property type="entry name" value="NagB/RpiA_transferase-like"/>
</dbReference>
<dbReference type="AlphaFoldDB" id="X1IAZ7"/>
<evidence type="ECO:0000259" key="1">
    <source>
        <dbReference type="Pfam" id="PF02589"/>
    </source>
</evidence>